<keyword evidence="4" id="KW-1185">Reference proteome</keyword>
<proteinExistence type="predicted"/>
<gene>
    <name evidence="3" type="ORF">GCM10007859_27020</name>
</gene>
<dbReference type="InterPro" id="IPR036291">
    <property type="entry name" value="NAD(P)-bd_dom_sf"/>
</dbReference>
<dbReference type="PROSITE" id="PS00867">
    <property type="entry name" value="CPSASE_2"/>
    <property type="match status" value="1"/>
</dbReference>
<name>A0ABQ6BS03_9CAUL</name>
<evidence type="ECO:0000313" key="4">
    <source>
        <dbReference type="Proteomes" id="UP001156921"/>
    </source>
</evidence>
<keyword evidence="1" id="KW-0547">Nucleotide-binding</keyword>
<dbReference type="PROSITE" id="PS50975">
    <property type="entry name" value="ATP_GRASP"/>
    <property type="match status" value="1"/>
</dbReference>
<dbReference type="SUPFAM" id="SSF56059">
    <property type="entry name" value="Glutathione synthetase ATP-binding domain-like"/>
    <property type="match status" value="1"/>
</dbReference>
<evidence type="ECO:0000256" key="1">
    <source>
        <dbReference type="PROSITE-ProRule" id="PRU00409"/>
    </source>
</evidence>
<dbReference type="InterPro" id="IPR011761">
    <property type="entry name" value="ATP-grasp"/>
</dbReference>
<protein>
    <recommendedName>
        <fullName evidence="2">ATP-grasp domain-containing protein</fullName>
    </recommendedName>
</protein>
<evidence type="ECO:0000259" key="2">
    <source>
        <dbReference type="PROSITE" id="PS50975"/>
    </source>
</evidence>
<dbReference type="SUPFAM" id="SSF51735">
    <property type="entry name" value="NAD(P)-binding Rossmann-fold domains"/>
    <property type="match status" value="1"/>
</dbReference>
<dbReference type="EMBL" id="BSOY01000090">
    <property type="protein sequence ID" value="GLS02673.1"/>
    <property type="molecule type" value="Genomic_DNA"/>
</dbReference>
<reference evidence="4" key="1">
    <citation type="journal article" date="2019" name="Int. J. Syst. Evol. Microbiol.">
        <title>The Global Catalogue of Microorganisms (GCM) 10K type strain sequencing project: providing services to taxonomists for standard genome sequencing and annotation.</title>
        <authorList>
            <consortium name="The Broad Institute Genomics Platform"/>
            <consortium name="The Broad Institute Genome Sequencing Center for Infectious Disease"/>
            <person name="Wu L."/>
            <person name="Ma J."/>
        </authorList>
    </citation>
    <scope>NUCLEOTIDE SEQUENCE [LARGE SCALE GENOMIC DNA]</scope>
    <source>
        <strain evidence="4">NBRC 110107</strain>
    </source>
</reference>
<dbReference type="Proteomes" id="UP001156921">
    <property type="component" value="Unassembled WGS sequence"/>
</dbReference>
<evidence type="ECO:0000313" key="3">
    <source>
        <dbReference type="EMBL" id="GLS02673.1"/>
    </source>
</evidence>
<sequence length="386" mass="41102">MAERVLITGARSVAALDIARSLRAAGYEPHLTDCSPAWLARLSGAAGPVHRHASPVERPADFARDIRDLIARLDPVRIIPTCEEVFHLAALAEADGFSDRLFAPPLERLATLHAKDRFAALCRSLALSVPDTTVVADRAALAAFSGDAADHVFKPVWSRFGARTLVAPGPEDLAAVAPSPDAPWVVQRRIVGEEVSVYAVCQEGRVVAFCAYGSDWRLPGGASYVFRPLPADQTARLRPMADALAAFAGTGQIACDAIVDADGQPWLIECNPRATSGVHLFGRSAAFGQALMARGEAGPSTGACQLSTALWLHGLPTALRDRRLAAWRTQRRQGSDAVGAPGDRWPVLGALADAAVFGLRALRTGRSLTEAITADIEWNGRPFDPD</sequence>
<feature type="domain" description="ATP-grasp" evidence="2">
    <location>
        <begin position="119"/>
        <end position="296"/>
    </location>
</feature>
<keyword evidence="1" id="KW-0067">ATP-binding</keyword>
<accession>A0ABQ6BS03</accession>
<dbReference type="InterPro" id="IPR005479">
    <property type="entry name" value="CPAse_ATP-bd"/>
</dbReference>
<dbReference type="Gene3D" id="3.30.470.20">
    <property type="entry name" value="ATP-grasp fold, B domain"/>
    <property type="match status" value="1"/>
</dbReference>
<organism evidence="3 4">
    <name type="scientific">Brevundimonas denitrificans</name>
    <dbReference type="NCBI Taxonomy" id="1443434"/>
    <lineage>
        <taxon>Bacteria</taxon>
        <taxon>Pseudomonadati</taxon>
        <taxon>Pseudomonadota</taxon>
        <taxon>Alphaproteobacteria</taxon>
        <taxon>Caulobacterales</taxon>
        <taxon>Caulobacteraceae</taxon>
        <taxon>Brevundimonas</taxon>
    </lineage>
</organism>
<comment type="caution">
    <text evidence="3">The sequence shown here is derived from an EMBL/GenBank/DDBJ whole genome shotgun (WGS) entry which is preliminary data.</text>
</comment>